<dbReference type="Gene3D" id="1.10.10.10">
    <property type="entry name" value="Winged helix-like DNA-binding domain superfamily/Winged helix DNA-binding domain"/>
    <property type="match status" value="1"/>
</dbReference>
<evidence type="ECO:0000256" key="6">
    <source>
        <dbReference type="ARBA" id="ARBA00022790"/>
    </source>
</evidence>
<keyword evidence="10" id="KW-1185">Reference proteome</keyword>
<dbReference type="InterPro" id="IPR011990">
    <property type="entry name" value="TPR-like_helical_dom_sf"/>
</dbReference>
<evidence type="ECO:0000259" key="8">
    <source>
        <dbReference type="PROSITE" id="PS50250"/>
    </source>
</evidence>
<evidence type="ECO:0000256" key="7">
    <source>
        <dbReference type="ARBA" id="ARBA00023242"/>
    </source>
</evidence>
<evidence type="ECO:0000256" key="1">
    <source>
        <dbReference type="ARBA" id="ARBA00004123"/>
    </source>
</evidence>
<comment type="subcellular location">
    <subcellularLocation>
        <location evidence="2">Cytoplasm</location>
    </subcellularLocation>
    <subcellularLocation>
        <location evidence="1">Nucleus</location>
    </subcellularLocation>
</comment>
<evidence type="ECO:0000313" key="10">
    <source>
        <dbReference type="Proteomes" id="UP000189580"/>
    </source>
</evidence>
<dbReference type="GeneID" id="30033130"/>
<evidence type="ECO:0000256" key="3">
    <source>
        <dbReference type="ARBA" id="ARBA00010417"/>
    </source>
</evidence>
<dbReference type="Pfam" id="PF01399">
    <property type="entry name" value="PCI"/>
    <property type="match status" value="1"/>
</dbReference>
<dbReference type="SUPFAM" id="SSF46785">
    <property type="entry name" value="Winged helix' DNA-binding domain"/>
    <property type="match status" value="1"/>
</dbReference>
<dbReference type="OrthoDB" id="295656at2759"/>
<dbReference type="InterPro" id="IPR036388">
    <property type="entry name" value="WH-like_DNA-bd_sf"/>
</dbReference>
<dbReference type="RefSeq" id="XP_018735538.1">
    <property type="nucleotide sequence ID" value="XM_018878211.1"/>
</dbReference>
<dbReference type="GO" id="GO:0008541">
    <property type="term" value="C:proteasome regulatory particle, lid subcomplex"/>
    <property type="evidence" value="ECO:0007669"/>
    <property type="project" value="UniProtKB-ARBA"/>
</dbReference>
<dbReference type="InterPro" id="IPR000717">
    <property type="entry name" value="PCI_dom"/>
</dbReference>
<dbReference type="PROSITE" id="PS50250">
    <property type="entry name" value="PCI"/>
    <property type="match status" value="1"/>
</dbReference>
<reference evidence="9 10" key="1">
    <citation type="submission" date="2016-02" db="EMBL/GenBank/DDBJ databases">
        <title>Complete genome sequence and transcriptome regulation of the pentose utilising yeast Sugiyamaella lignohabitans.</title>
        <authorList>
            <person name="Bellasio M."/>
            <person name="Peymann A."/>
            <person name="Valli M."/>
            <person name="Sipitzky M."/>
            <person name="Graf A."/>
            <person name="Sauer M."/>
            <person name="Marx H."/>
            <person name="Mattanovich D."/>
        </authorList>
    </citation>
    <scope>NUCLEOTIDE SEQUENCE [LARGE SCALE GENOMIC DNA]</scope>
    <source>
        <strain evidence="9 10">CBS 10342</strain>
    </source>
</reference>
<accession>A0A167DM58</accession>
<keyword evidence="5" id="KW-0963">Cytoplasm</keyword>
<dbReference type="Proteomes" id="UP000189580">
    <property type="component" value="Chromosome a"/>
</dbReference>
<gene>
    <name evidence="9" type="ORF">AWJ20_1339</name>
</gene>
<proteinExistence type="inferred from homology"/>
<dbReference type="PANTHER" id="PTHR10855:SF2">
    <property type="entry name" value="COP9 SIGNALOSOME COMPLEX SUBUNIT 4"/>
    <property type="match status" value="1"/>
</dbReference>
<protein>
    <recommendedName>
        <fullName evidence="4">COP9 signalosome complex subunit 4</fullName>
    </recommendedName>
</protein>
<dbReference type="InterPro" id="IPR040134">
    <property type="entry name" value="PSMD12/CSN4"/>
</dbReference>
<dbReference type="PANTHER" id="PTHR10855">
    <property type="entry name" value="26S PROTEASOME NON-ATPASE REGULATORY SUBUNIT 12/COP9 SIGNALOSOME COMPLEX SUBUNIT 4"/>
    <property type="match status" value="1"/>
</dbReference>
<sequence>MNSKIDEIASSVASQDDKFVGFIGVIESIEPIEANEAKLQQFITKMLSLSYGGMNAVFEQLLKHIQPADESSFSTLEESILRFILTSIEPLILSFYSTDQKARSRLADIYQNNGMYTKAASVLQERLSIIASSSTASAKNENENEKFELYVRIMRNYLEADQPENASTFLSKAQYLRPQLESRNEITDIHFQLSQARILDSTRKFLDAANRYYNVSKESLVDEADRLACLGQAVSCSILGSAGPIRSQILHRLYNDERSRQLDSFSILEKVYLDRLLLPSDVEEFARSLQPHQMAMLADGTTVLTRAVNEHNVLSVSKIYKNIGIQQLSQILDLAPAKVEQYTASMISQNRLAAQIDQIDGFIYFTGSPTESDPVKRSDDRLQDVLSLLDDVALKIQKQQKLALGATN</sequence>
<dbReference type="SMART" id="SM00088">
    <property type="entry name" value="PINT"/>
    <property type="match status" value="1"/>
</dbReference>
<dbReference type="KEGG" id="slb:AWJ20_1339"/>
<keyword evidence="6" id="KW-0736">Signalosome</keyword>
<evidence type="ECO:0000313" key="9">
    <source>
        <dbReference type="EMBL" id="ANB13061.1"/>
    </source>
</evidence>
<dbReference type="InterPro" id="IPR036390">
    <property type="entry name" value="WH_DNA-bd_sf"/>
</dbReference>
<dbReference type="Pfam" id="PF22241">
    <property type="entry name" value="PSMD12-CSN4_N"/>
    <property type="match status" value="1"/>
</dbReference>
<name>A0A167DM58_9ASCO</name>
<dbReference type="Gene3D" id="1.25.40.10">
    <property type="entry name" value="Tetratricopeptide repeat domain"/>
    <property type="match status" value="1"/>
</dbReference>
<dbReference type="InterPro" id="IPR054559">
    <property type="entry name" value="PSMD12-CSN4-like_N"/>
</dbReference>
<dbReference type="GO" id="GO:0005829">
    <property type="term" value="C:cytosol"/>
    <property type="evidence" value="ECO:0007669"/>
    <property type="project" value="TreeGrafter"/>
</dbReference>
<evidence type="ECO:0000256" key="2">
    <source>
        <dbReference type="ARBA" id="ARBA00004496"/>
    </source>
</evidence>
<dbReference type="EMBL" id="CP014501">
    <property type="protein sequence ID" value="ANB13061.1"/>
    <property type="molecule type" value="Genomic_DNA"/>
</dbReference>
<organism evidence="9 10">
    <name type="scientific">Sugiyamaella lignohabitans</name>
    <dbReference type="NCBI Taxonomy" id="796027"/>
    <lineage>
        <taxon>Eukaryota</taxon>
        <taxon>Fungi</taxon>
        <taxon>Dikarya</taxon>
        <taxon>Ascomycota</taxon>
        <taxon>Saccharomycotina</taxon>
        <taxon>Dipodascomycetes</taxon>
        <taxon>Dipodascales</taxon>
        <taxon>Trichomonascaceae</taxon>
        <taxon>Sugiyamaella</taxon>
    </lineage>
</organism>
<feature type="domain" description="PCI" evidence="8">
    <location>
        <begin position="197"/>
        <end position="370"/>
    </location>
</feature>
<dbReference type="SUPFAM" id="SSF48452">
    <property type="entry name" value="TPR-like"/>
    <property type="match status" value="1"/>
</dbReference>
<evidence type="ECO:0000256" key="5">
    <source>
        <dbReference type="ARBA" id="ARBA00022490"/>
    </source>
</evidence>
<dbReference type="GO" id="GO:0008180">
    <property type="term" value="C:COP9 signalosome"/>
    <property type="evidence" value="ECO:0007669"/>
    <property type="project" value="UniProtKB-KW"/>
</dbReference>
<dbReference type="AlphaFoldDB" id="A0A167DM58"/>
<comment type="similarity">
    <text evidence="3">Belongs to the CSN4 family.</text>
</comment>
<evidence type="ECO:0000256" key="4">
    <source>
        <dbReference type="ARBA" id="ARBA00014881"/>
    </source>
</evidence>
<keyword evidence="7" id="KW-0539">Nucleus</keyword>